<evidence type="ECO:0000313" key="2">
    <source>
        <dbReference type="EMBL" id="SDL56344.1"/>
    </source>
</evidence>
<dbReference type="Proteomes" id="UP000183200">
    <property type="component" value="Unassembled WGS sequence"/>
</dbReference>
<dbReference type="OrthoDB" id="1272140at2"/>
<keyword evidence="1" id="KW-1133">Transmembrane helix</keyword>
<keyword evidence="1" id="KW-0472">Membrane</keyword>
<dbReference type="EMBL" id="FNGY01000001">
    <property type="protein sequence ID" value="SDL56344.1"/>
    <property type="molecule type" value="Genomic_DNA"/>
</dbReference>
<reference evidence="3" key="1">
    <citation type="submission" date="2016-10" db="EMBL/GenBank/DDBJ databases">
        <authorList>
            <person name="Varghese N."/>
            <person name="Submissions S."/>
        </authorList>
    </citation>
    <scope>NUCLEOTIDE SEQUENCE [LARGE SCALE GENOMIC DNA]</scope>
    <source>
        <strain evidence="3">DSM 19110</strain>
    </source>
</reference>
<protein>
    <submittedName>
        <fullName evidence="2">Uncharacterized protein</fullName>
    </submittedName>
</protein>
<evidence type="ECO:0000313" key="3">
    <source>
        <dbReference type="Proteomes" id="UP000183200"/>
    </source>
</evidence>
<dbReference type="AlphaFoldDB" id="A0A1G9L3B2"/>
<keyword evidence="1" id="KW-0812">Transmembrane</keyword>
<sequence length="307" mass="35750">MTELDTFKRLKEMVLLKYQEHYPFFRGTWNSFSSQDIQNLIGLIEQECKQSISEKWIYTHLKPDINHKVPRKGMLDILAVFVGLSGWDELLFQYKKPDEEIPPSKIDFKMISGIALLAIMVLVGVWYLKFYEKADSGKQTIELKNEFTNQKIKNDEVKVLKVQGTAKQVLTVKDGQVHIDNSSGKNYNIEITSPFYKKKVINFVAAKVKDTLPAEVDLKPDDYAMMLKAFMLSDIKDWQTRKNQLNKILSDDLEVLIMLRDDLGAEYFNKREFSQKLTIPTSSLKRMKIIEIKSKDTGEIYFIRIKQ</sequence>
<keyword evidence="3" id="KW-1185">Reference proteome</keyword>
<feature type="transmembrane region" description="Helical" evidence="1">
    <location>
        <begin position="110"/>
        <end position="128"/>
    </location>
</feature>
<evidence type="ECO:0000256" key="1">
    <source>
        <dbReference type="SAM" id="Phobius"/>
    </source>
</evidence>
<accession>A0A1G9L3B2</accession>
<proteinExistence type="predicted"/>
<name>A0A1G9L3B2_9SPHI</name>
<gene>
    <name evidence="2" type="ORF">SAMN05421820_101749</name>
</gene>
<dbReference type="RefSeq" id="WP_074604746.1">
    <property type="nucleotide sequence ID" value="NZ_FNGY01000001.1"/>
</dbReference>
<organism evidence="2 3">
    <name type="scientific">Pedobacter steynii</name>
    <dbReference type="NCBI Taxonomy" id="430522"/>
    <lineage>
        <taxon>Bacteria</taxon>
        <taxon>Pseudomonadati</taxon>
        <taxon>Bacteroidota</taxon>
        <taxon>Sphingobacteriia</taxon>
        <taxon>Sphingobacteriales</taxon>
        <taxon>Sphingobacteriaceae</taxon>
        <taxon>Pedobacter</taxon>
    </lineage>
</organism>